<keyword evidence="10 13" id="KW-1133">Transmembrane helix</keyword>
<dbReference type="FunFam" id="2.70.150.10:FF:000020">
    <property type="entry name" value="Copper-exporting P-type ATPase A"/>
    <property type="match status" value="1"/>
</dbReference>
<evidence type="ECO:0000256" key="3">
    <source>
        <dbReference type="ARBA" id="ARBA00022448"/>
    </source>
</evidence>
<dbReference type="GO" id="GO:0005524">
    <property type="term" value="F:ATP binding"/>
    <property type="evidence" value="ECO:0007669"/>
    <property type="project" value="UniProtKB-KW"/>
</dbReference>
<dbReference type="SFLD" id="SFLDF00027">
    <property type="entry name" value="p-type_atpase"/>
    <property type="match status" value="1"/>
</dbReference>
<keyword evidence="9" id="KW-1278">Translocase</keyword>
<evidence type="ECO:0000256" key="4">
    <source>
        <dbReference type="ARBA" id="ARBA00022475"/>
    </source>
</evidence>
<dbReference type="PANTHER" id="PTHR43520:SF8">
    <property type="entry name" value="P-TYPE CU(+) TRANSPORTER"/>
    <property type="match status" value="1"/>
</dbReference>
<name>A0A644V4P0_9ZZZZ</name>
<proteinExistence type="inferred from homology"/>
<evidence type="ECO:0000256" key="7">
    <source>
        <dbReference type="ARBA" id="ARBA00022741"/>
    </source>
</evidence>
<dbReference type="Gene3D" id="3.30.70.100">
    <property type="match status" value="1"/>
</dbReference>
<dbReference type="InterPro" id="IPR018303">
    <property type="entry name" value="ATPase_P-typ_P_site"/>
</dbReference>
<keyword evidence="6" id="KW-0479">Metal-binding</keyword>
<dbReference type="Pfam" id="PF00403">
    <property type="entry name" value="HMA"/>
    <property type="match status" value="1"/>
</dbReference>
<dbReference type="InterPro" id="IPR036163">
    <property type="entry name" value="HMA_dom_sf"/>
</dbReference>
<dbReference type="SFLD" id="SFLDG00002">
    <property type="entry name" value="C1.7:_P-type_atpase_like"/>
    <property type="match status" value="1"/>
</dbReference>
<feature type="transmembrane region" description="Helical" evidence="13">
    <location>
        <begin position="174"/>
        <end position="193"/>
    </location>
</feature>
<dbReference type="InterPro" id="IPR023299">
    <property type="entry name" value="ATPase_P-typ_cyto_dom_N"/>
</dbReference>
<dbReference type="InterPro" id="IPR027256">
    <property type="entry name" value="P-typ_ATPase_IB"/>
</dbReference>
<dbReference type="InterPro" id="IPR001757">
    <property type="entry name" value="P_typ_ATPase"/>
</dbReference>
<comment type="similarity">
    <text evidence="2">Belongs to the cation transport ATPase (P-type) (TC 3.A.3) family. Type IB subfamily.</text>
</comment>
<dbReference type="InterPro" id="IPR006121">
    <property type="entry name" value="HMA_dom"/>
</dbReference>
<protein>
    <submittedName>
        <fullName evidence="15">Copper-exporting P-type ATPase</fullName>
    </submittedName>
</protein>
<dbReference type="GO" id="GO:0055070">
    <property type="term" value="P:copper ion homeostasis"/>
    <property type="evidence" value="ECO:0007669"/>
    <property type="project" value="TreeGrafter"/>
</dbReference>
<dbReference type="Gene3D" id="3.40.50.1000">
    <property type="entry name" value="HAD superfamily/HAD-like"/>
    <property type="match status" value="1"/>
</dbReference>
<keyword evidence="7" id="KW-0547">Nucleotide-binding</keyword>
<reference evidence="15" key="1">
    <citation type="submission" date="2019-08" db="EMBL/GenBank/DDBJ databases">
        <authorList>
            <person name="Kucharzyk K."/>
            <person name="Murdoch R.W."/>
            <person name="Higgins S."/>
            <person name="Loffler F."/>
        </authorList>
    </citation>
    <scope>NUCLEOTIDE SEQUENCE</scope>
</reference>
<dbReference type="PRINTS" id="PR00119">
    <property type="entry name" value="CATATPASE"/>
</dbReference>
<dbReference type="CDD" id="cd02094">
    <property type="entry name" value="P-type_ATPase_Cu-like"/>
    <property type="match status" value="1"/>
</dbReference>
<evidence type="ECO:0000256" key="13">
    <source>
        <dbReference type="SAM" id="Phobius"/>
    </source>
</evidence>
<dbReference type="CDD" id="cd00371">
    <property type="entry name" value="HMA"/>
    <property type="match status" value="1"/>
</dbReference>
<dbReference type="GO" id="GO:0005886">
    <property type="term" value="C:plasma membrane"/>
    <property type="evidence" value="ECO:0007669"/>
    <property type="project" value="UniProtKB-SubCell"/>
</dbReference>
<dbReference type="PROSITE" id="PS50846">
    <property type="entry name" value="HMA_2"/>
    <property type="match status" value="1"/>
</dbReference>
<dbReference type="Gene3D" id="2.70.150.10">
    <property type="entry name" value="Calcium-transporting ATPase, cytoplasmic transduction domain A"/>
    <property type="match status" value="1"/>
</dbReference>
<feature type="transmembrane region" description="Helical" evidence="13">
    <location>
        <begin position="393"/>
        <end position="420"/>
    </location>
</feature>
<evidence type="ECO:0000256" key="1">
    <source>
        <dbReference type="ARBA" id="ARBA00004651"/>
    </source>
</evidence>
<dbReference type="EMBL" id="VSSQ01000219">
    <property type="protein sequence ID" value="MPL86254.1"/>
    <property type="molecule type" value="Genomic_DNA"/>
</dbReference>
<dbReference type="NCBIfam" id="TIGR01511">
    <property type="entry name" value="ATPase-IB1_Cu"/>
    <property type="match status" value="1"/>
</dbReference>
<dbReference type="InterPro" id="IPR008250">
    <property type="entry name" value="ATPase_P-typ_transduc_dom_A_sf"/>
</dbReference>
<keyword evidence="3" id="KW-0813">Transport</keyword>
<dbReference type="Pfam" id="PF00122">
    <property type="entry name" value="E1-E2_ATPase"/>
    <property type="match status" value="1"/>
</dbReference>
<dbReference type="SUPFAM" id="SSF81653">
    <property type="entry name" value="Calcium ATPase, transduction domain A"/>
    <property type="match status" value="1"/>
</dbReference>
<evidence type="ECO:0000313" key="15">
    <source>
        <dbReference type="EMBL" id="MPL86254.1"/>
    </source>
</evidence>
<evidence type="ECO:0000256" key="8">
    <source>
        <dbReference type="ARBA" id="ARBA00022840"/>
    </source>
</evidence>
<dbReference type="InterPro" id="IPR036412">
    <property type="entry name" value="HAD-like_sf"/>
</dbReference>
<accession>A0A644V4P0</accession>
<comment type="caution">
    <text evidence="15">The sequence shown here is derived from an EMBL/GenBank/DDBJ whole genome shotgun (WGS) entry which is preliminary data.</text>
</comment>
<sequence>MKTEIFDIKGMSCSACVAHVDKSVRNLDGIIAVQVNLLTNSMSVRYDEAVMSNTDIESAVKKAGYEASTRVKIETEGQTIAKKSGNGNELKVDKETINMKKRWQRSLFFLIPLLYVSMGDMLALPYPAVLKGHANALNFAFIQFLLALPIYLINRKYFITGFRSLMRLAPNMDSLIAIGSSAAMFYGIYVIFRIGYGMGSTHDTNIMKFAHDIYFESGATILTLITLGKYFEARSKSRTSEALTKLMDLSPKTALVIRDDKETEVPVCQVVIGDLVIIKSGQSVPVDGEVMAGNASLDESALTGESIPVFKKEGDTVMSATICQTGYLTLKATKVGEDTTLSQIIRLVEEASASKAPIAKLADKISGFFVPVVIAIALVASAVWLLLGYPVDFALSIGISVLVISCPCALGLATPVAIMVGTGKAASHGMLIKSAESLETGHKIDTIVLDKTGTLTAGKPMVTKIISNRFLPENKLLEIAASLEKQSEHPLANAVLDEAEFRGILPQPVVDFEVFPGLGIKAVINERVYFAGSAKLMEEKNIATDSFSNKTELLVDEGNTLLYIANSTEVLGIIAVADVLKPHSAEAVKHIQQMGLEVIMLTGDHLRVAQHIQQKLGIKHVIAGVLPQGKEDEIRKLQAEGKKVAMVGDGINDAPALMRADLGIAIGAGTDIAIESADVVLISNDLSGVSSYIQLSKEVMLNIKQNLFWAFFYNILGIPLAAGVFYPIWGWTLSPMFAAAAMSLSSVTVVLNALRIKSGKNFKKPV</sequence>
<dbReference type="NCBIfam" id="TIGR01525">
    <property type="entry name" value="ATPase-IB_hvy"/>
    <property type="match status" value="1"/>
</dbReference>
<dbReference type="PANTHER" id="PTHR43520">
    <property type="entry name" value="ATP7, ISOFORM B"/>
    <property type="match status" value="1"/>
</dbReference>
<dbReference type="PROSITE" id="PS00154">
    <property type="entry name" value="ATPASE_E1_E2"/>
    <property type="match status" value="1"/>
</dbReference>
<gene>
    <name evidence="15" type="primary">copA_15</name>
    <name evidence="15" type="ORF">SDC9_32231</name>
</gene>
<dbReference type="InterPro" id="IPR023298">
    <property type="entry name" value="ATPase_P-typ_TM_dom_sf"/>
</dbReference>
<dbReference type="SUPFAM" id="SSF56784">
    <property type="entry name" value="HAD-like"/>
    <property type="match status" value="1"/>
</dbReference>
<feature type="domain" description="HMA" evidence="14">
    <location>
        <begin position="2"/>
        <end position="68"/>
    </location>
</feature>
<feature type="transmembrane region" description="Helical" evidence="13">
    <location>
        <begin position="134"/>
        <end position="153"/>
    </location>
</feature>
<evidence type="ECO:0000256" key="9">
    <source>
        <dbReference type="ARBA" id="ARBA00022967"/>
    </source>
</evidence>
<dbReference type="GO" id="GO:0016887">
    <property type="term" value="F:ATP hydrolysis activity"/>
    <property type="evidence" value="ECO:0007669"/>
    <property type="project" value="InterPro"/>
</dbReference>
<dbReference type="NCBIfam" id="TIGR01494">
    <property type="entry name" value="ATPase_P-type"/>
    <property type="match status" value="1"/>
</dbReference>
<dbReference type="PROSITE" id="PS01047">
    <property type="entry name" value="HMA_1"/>
    <property type="match status" value="1"/>
</dbReference>
<evidence type="ECO:0000256" key="6">
    <source>
        <dbReference type="ARBA" id="ARBA00022723"/>
    </source>
</evidence>
<dbReference type="Pfam" id="PF00702">
    <property type="entry name" value="Hydrolase"/>
    <property type="match status" value="1"/>
</dbReference>
<feature type="transmembrane region" description="Helical" evidence="13">
    <location>
        <begin position="107"/>
        <end position="128"/>
    </location>
</feature>
<keyword evidence="4" id="KW-1003">Cell membrane</keyword>
<evidence type="ECO:0000256" key="11">
    <source>
        <dbReference type="ARBA" id="ARBA00023065"/>
    </source>
</evidence>
<evidence type="ECO:0000256" key="12">
    <source>
        <dbReference type="ARBA" id="ARBA00023136"/>
    </source>
</evidence>
<feature type="transmembrane region" description="Helical" evidence="13">
    <location>
        <begin position="365"/>
        <end position="387"/>
    </location>
</feature>
<evidence type="ECO:0000259" key="14">
    <source>
        <dbReference type="PROSITE" id="PS50846"/>
    </source>
</evidence>
<dbReference type="SUPFAM" id="SSF55008">
    <property type="entry name" value="HMA, heavy metal-associated domain"/>
    <property type="match status" value="1"/>
</dbReference>
<feature type="transmembrane region" description="Helical" evidence="13">
    <location>
        <begin position="213"/>
        <end position="231"/>
    </location>
</feature>
<dbReference type="FunFam" id="3.30.70.100:FF:000005">
    <property type="entry name" value="Copper-exporting P-type ATPase A"/>
    <property type="match status" value="1"/>
</dbReference>
<dbReference type="SUPFAM" id="SSF81665">
    <property type="entry name" value="Calcium ATPase, transmembrane domain M"/>
    <property type="match status" value="1"/>
</dbReference>
<dbReference type="Gene3D" id="3.40.1110.10">
    <property type="entry name" value="Calcium-transporting ATPase, cytoplasmic domain N"/>
    <property type="match status" value="1"/>
</dbReference>
<evidence type="ECO:0000256" key="2">
    <source>
        <dbReference type="ARBA" id="ARBA00006024"/>
    </source>
</evidence>
<organism evidence="15">
    <name type="scientific">bioreactor metagenome</name>
    <dbReference type="NCBI Taxonomy" id="1076179"/>
    <lineage>
        <taxon>unclassified sequences</taxon>
        <taxon>metagenomes</taxon>
        <taxon>ecological metagenomes</taxon>
    </lineage>
</organism>
<keyword evidence="12 13" id="KW-0472">Membrane</keyword>
<keyword evidence="5 13" id="KW-0812">Transmembrane</keyword>
<keyword evidence="8" id="KW-0067">ATP-binding</keyword>
<dbReference type="GO" id="GO:0043682">
    <property type="term" value="F:P-type divalent copper transporter activity"/>
    <property type="evidence" value="ECO:0007669"/>
    <property type="project" value="TreeGrafter"/>
</dbReference>
<dbReference type="GO" id="GO:0005507">
    <property type="term" value="F:copper ion binding"/>
    <property type="evidence" value="ECO:0007669"/>
    <property type="project" value="TreeGrafter"/>
</dbReference>
<feature type="transmembrane region" description="Helical" evidence="13">
    <location>
        <begin position="707"/>
        <end position="729"/>
    </location>
</feature>
<dbReference type="SFLD" id="SFLDS00003">
    <property type="entry name" value="Haloacid_Dehalogenase"/>
    <property type="match status" value="1"/>
</dbReference>
<comment type="subcellular location">
    <subcellularLocation>
        <location evidence="1">Cell membrane</location>
        <topology evidence="1">Multi-pass membrane protein</topology>
    </subcellularLocation>
</comment>
<dbReference type="AlphaFoldDB" id="A0A644V4P0"/>
<dbReference type="InterPro" id="IPR044492">
    <property type="entry name" value="P_typ_ATPase_HD_dom"/>
</dbReference>
<feature type="transmembrane region" description="Helical" evidence="13">
    <location>
        <begin position="735"/>
        <end position="754"/>
    </location>
</feature>
<evidence type="ECO:0000256" key="10">
    <source>
        <dbReference type="ARBA" id="ARBA00022989"/>
    </source>
</evidence>
<dbReference type="InterPro" id="IPR017969">
    <property type="entry name" value="Heavy-metal-associated_CS"/>
</dbReference>
<dbReference type="PRINTS" id="PR00943">
    <property type="entry name" value="CUATPASE"/>
</dbReference>
<keyword evidence="11" id="KW-0406">Ion transport</keyword>
<dbReference type="InterPro" id="IPR059000">
    <property type="entry name" value="ATPase_P-type_domA"/>
</dbReference>
<dbReference type="InterPro" id="IPR023214">
    <property type="entry name" value="HAD_sf"/>
</dbReference>
<evidence type="ECO:0000256" key="5">
    <source>
        <dbReference type="ARBA" id="ARBA00022692"/>
    </source>
</evidence>